<comment type="caution">
    <text evidence="11">The sequence shown here is derived from an EMBL/GenBank/DDBJ whole genome shotgun (WGS) entry which is preliminary data.</text>
</comment>
<dbReference type="Proteomes" id="UP001500427">
    <property type="component" value="Unassembled WGS sequence"/>
</dbReference>
<comment type="subcellular location">
    <subcellularLocation>
        <location evidence="1">Cell membrane</location>
        <topology evidence="1">Multi-pass membrane protein</topology>
    </subcellularLocation>
</comment>
<feature type="chain" id="PRO_5046690868" evidence="9">
    <location>
        <begin position="19"/>
        <end position="256"/>
    </location>
</feature>
<dbReference type="PANTHER" id="PTHR42709">
    <property type="entry name" value="ALKALINE PHOSPHATASE LIKE PROTEIN"/>
    <property type="match status" value="1"/>
</dbReference>
<proteinExistence type="inferred from homology"/>
<comment type="similarity">
    <text evidence="2">Belongs to the DedA family.</text>
</comment>
<dbReference type="Pfam" id="PF09335">
    <property type="entry name" value="VTT_dom"/>
    <property type="match status" value="1"/>
</dbReference>
<keyword evidence="5 8" id="KW-1133">Transmembrane helix</keyword>
<protein>
    <submittedName>
        <fullName evidence="11">DedA family protein</fullName>
    </submittedName>
</protein>
<evidence type="ECO:0000256" key="1">
    <source>
        <dbReference type="ARBA" id="ARBA00004651"/>
    </source>
</evidence>
<evidence type="ECO:0000256" key="6">
    <source>
        <dbReference type="ARBA" id="ARBA00023136"/>
    </source>
</evidence>
<feature type="signal peptide" evidence="9">
    <location>
        <begin position="1"/>
        <end position="18"/>
    </location>
</feature>
<evidence type="ECO:0000256" key="4">
    <source>
        <dbReference type="ARBA" id="ARBA00022692"/>
    </source>
</evidence>
<keyword evidence="9" id="KW-0732">Signal</keyword>
<feature type="region of interest" description="Disordered" evidence="7">
    <location>
        <begin position="231"/>
        <end position="256"/>
    </location>
</feature>
<evidence type="ECO:0000256" key="7">
    <source>
        <dbReference type="SAM" id="MobiDB-lite"/>
    </source>
</evidence>
<name>A0ABP9JEY9_9MICO</name>
<keyword evidence="12" id="KW-1185">Reference proteome</keyword>
<reference evidence="12" key="1">
    <citation type="journal article" date="2019" name="Int. J. Syst. Evol. Microbiol.">
        <title>The Global Catalogue of Microorganisms (GCM) 10K type strain sequencing project: providing services to taxonomists for standard genome sequencing and annotation.</title>
        <authorList>
            <consortium name="The Broad Institute Genomics Platform"/>
            <consortium name="The Broad Institute Genome Sequencing Center for Infectious Disease"/>
            <person name="Wu L."/>
            <person name="Ma J."/>
        </authorList>
    </citation>
    <scope>NUCLEOTIDE SEQUENCE [LARGE SCALE GENOMIC DNA]</scope>
    <source>
        <strain evidence="12">JCM 17687</strain>
    </source>
</reference>
<evidence type="ECO:0000256" key="3">
    <source>
        <dbReference type="ARBA" id="ARBA00022475"/>
    </source>
</evidence>
<sequence>MGTLALLAAAPAMTPVHAALSPALQPSAELSGLVGVAYRVIAALGEWGVGALTFLETVLPPIPSEVVLPLSGFIARQGQLGLALLLVTSTLGSYLGALVLYLLAFRLGQERAIRVMARLPLVDRHDFERATAWFADHGRRSVFLGRLVPGVRSLVSLPAGAVRMPWASFTVFTIAGSAIWNGLLIGLGYVLGSRYELVDRYSGVLDKVVIGVVVVLLAALVVRRVRRGRADRSTSSATEAGPGTASSDEVPATRRR</sequence>
<evidence type="ECO:0000256" key="5">
    <source>
        <dbReference type="ARBA" id="ARBA00022989"/>
    </source>
</evidence>
<feature type="transmembrane region" description="Helical" evidence="8">
    <location>
        <begin position="166"/>
        <end position="192"/>
    </location>
</feature>
<evidence type="ECO:0000256" key="9">
    <source>
        <dbReference type="SAM" id="SignalP"/>
    </source>
</evidence>
<feature type="domain" description="VTT" evidence="10">
    <location>
        <begin position="62"/>
        <end position="189"/>
    </location>
</feature>
<keyword evidence="3" id="KW-1003">Cell membrane</keyword>
<feature type="transmembrane region" description="Helical" evidence="8">
    <location>
        <begin position="80"/>
        <end position="104"/>
    </location>
</feature>
<evidence type="ECO:0000259" key="10">
    <source>
        <dbReference type="Pfam" id="PF09335"/>
    </source>
</evidence>
<gene>
    <name evidence="11" type="ORF">GCM10023258_24140</name>
</gene>
<evidence type="ECO:0000313" key="11">
    <source>
        <dbReference type="EMBL" id="GAA5028538.1"/>
    </source>
</evidence>
<keyword evidence="4 8" id="KW-0812">Transmembrane</keyword>
<keyword evidence="6 8" id="KW-0472">Membrane</keyword>
<dbReference type="RefSeq" id="WP_345507728.1">
    <property type="nucleotide sequence ID" value="NZ_BAABIW010000016.1"/>
</dbReference>
<dbReference type="InterPro" id="IPR032816">
    <property type="entry name" value="VTT_dom"/>
</dbReference>
<accession>A0ABP9JEY9</accession>
<dbReference type="InterPro" id="IPR051311">
    <property type="entry name" value="DedA_domain"/>
</dbReference>
<organism evidence="11 12">
    <name type="scientific">Terrabacter aeriphilus</name>
    <dbReference type="NCBI Taxonomy" id="515662"/>
    <lineage>
        <taxon>Bacteria</taxon>
        <taxon>Bacillati</taxon>
        <taxon>Actinomycetota</taxon>
        <taxon>Actinomycetes</taxon>
        <taxon>Micrococcales</taxon>
        <taxon>Intrasporangiaceae</taxon>
        <taxon>Terrabacter</taxon>
    </lineage>
</organism>
<evidence type="ECO:0000256" key="2">
    <source>
        <dbReference type="ARBA" id="ARBA00010792"/>
    </source>
</evidence>
<dbReference type="EMBL" id="BAABIW010000016">
    <property type="protein sequence ID" value="GAA5028538.1"/>
    <property type="molecule type" value="Genomic_DNA"/>
</dbReference>
<evidence type="ECO:0000313" key="12">
    <source>
        <dbReference type="Proteomes" id="UP001500427"/>
    </source>
</evidence>
<feature type="transmembrane region" description="Helical" evidence="8">
    <location>
        <begin position="204"/>
        <end position="222"/>
    </location>
</feature>
<dbReference type="PANTHER" id="PTHR42709:SF6">
    <property type="entry name" value="UNDECAPRENYL PHOSPHATE TRANSPORTER A"/>
    <property type="match status" value="1"/>
</dbReference>
<evidence type="ECO:0000256" key="8">
    <source>
        <dbReference type="SAM" id="Phobius"/>
    </source>
</evidence>